<evidence type="ECO:0000313" key="2">
    <source>
        <dbReference type="Proteomes" id="UP001157134"/>
    </source>
</evidence>
<keyword evidence="2" id="KW-1185">Reference proteome</keyword>
<evidence type="ECO:0000313" key="1">
    <source>
        <dbReference type="EMBL" id="GLX86384.1"/>
    </source>
</evidence>
<gene>
    <name evidence="1" type="ORF">tloyanaT_26370</name>
</gene>
<proteinExistence type="predicted"/>
<organism evidence="1 2">
    <name type="scientific">Thalassotalea loyana</name>
    <dbReference type="NCBI Taxonomy" id="280483"/>
    <lineage>
        <taxon>Bacteria</taxon>
        <taxon>Pseudomonadati</taxon>
        <taxon>Pseudomonadota</taxon>
        <taxon>Gammaproteobacteria</taxon>
        <taxon>Alteromonadales</taxon>
        <taxon>Colwelliaceae</taxon>
        <taxon>Thalassotalea</taxon>
    </lineage>
</organism>
<sequence length="101" mass="11482">MHSFLALEMALIPQSTKDNVPTFWQGRFSNDGTLMLIDGYNENGELTHPSIVLLAWLQWSSEPEAIMQTLLATAIEYSKTQFRALTIDPTSKWFVDMSEDV</sequence>
<dbReference type="EMBL" id="BSSV01000006">
    <property type="protein sequence ID" value="GLX86384.1"/>
    <property type="molecule type" value="Genomic_DNA"/>
</dbReference>
<name>A0ABQ6HEG9_9GAMM</name>
<dbReference type="RefSeq" id="WP_284299379.1">
    <property type="nucleotide sequence ID" value="NZ_BSSV01000006.1"/>
</dbReference>
<accession>A0ABQ6HEG9</accession>
<protein>
    <submittedName>
        <fullName evidence="1">Uncharacterized protein</fullName>
    </submittedName>
</protein>
<reference evidence="1 2" key="1">
    <citation type="submission" date="2023-03" db="EMBL/GenBank/DDBJ databases">
        <title>Thalassotalea loyana LMG 22536T draft genome sequence.</title>
        <authorList>
            <person name="Sawabe T."/>
        </authorList>
    </citation>
    <scope>NUCLEOTIDE SEQUENCE [LARGE SCALE GENOMIC DNA]</scope>
    <source>
        <strain evidence="1 2">LMG 22536</strain>
    </source>
</reference>
<dbReference type="Proteomes" id="UP001157134">
    <property type="component" value="Unassembled WGS sequence"/>
</dbReference>
<comment type="caution">
    <text evidence="1">The sequence shown here is derived from an EMBL/GenBank/DDBJ whole genome shotgun (WGS) entry which is preliminary data.</text>
</comment>